<dbReference type="Proteomes" id="UP000625711">
    <property type="component" value="Unassembled WGS sequence"/>
</dbReference>
<evidence type="ECO:0000256" key="5">
    <source>
        <dbReference type="ARBA" id="ARBA00022917"/>
    </source>
</evidence>
<keyword evidence="2 8" id="KW-0436">Ligase</keyword>
<evidence type="ECO:0000256" key="6">
    <source>
        <dbReference type="ARBA" id="ARBA00047380"/>
    </source>
</evidence>
<dbReference type="InterPro" id="IPR004413">
    <property type="entry name" value="GatB"/>
</dbReference>
<accession>A0A834IGE4</accession>
<dbReference type="InterPro" id="IPR018027">
    <property type="entry name" value="Asn/Gln_amidotransferase"/>
</dbReference>
<comment type="caution">
    <text evidence="10">The sequence shown here is derived from an EMBL/GenBank/DDBJ whole genome shotgun (WGS) entry which is preliminary data.</text>
</comment>
<comment type="catalytic activity">
    <reaction evidence="6">
        <text>L-aspartyl-tRNA(Asn) + L-glutamine + ATP + H2O = L-asparaginyl-tRNA(Asn) + L-glutamate + ADP + phosphate + 2 H(+)</text>
        <dbReference type="Rhea" id="RHEA:14513"/>
        <dbReference type="Rhea" id="RHEA-COMP:9674"/>
        <dbReference type="Rhea" id="RHEA-COMP:9677"/>
        <dbReference type="ChEBI" id="CHEBI:15377"/>
        <dbReference type="ChEBI" id="CHEBI:15378"/>
        <dbReference type="ChEBI" id="CHEBI:29985"/>
        <dbReference type="ChEBI" id="CHEBI:30616"/>
        <dbReference type="ChEBI" id="CHEBI:43474"/>
        <dbReference type="ChEBI" id="CHEBI:58359"/>
        <dbReference type="ChEBI" id="CHEBI:78515"/>
        <dbReference type="ChEBI" id="CHEBI:78516"/>
        <dbReference type="ChEBI" id="CHEBI:456216"/>
    </reaction>
</comment>
<evidence type="ECO:0000256" key="2">
    <source>
        <dbReference type="ARBA" id="ARBA00022598"/>
    </source>
</evidence>
<keyword evidence="4 8" id="KW-0067">ATP-binding</keyword>
<dbReference type="SUPFAM" id="SSF55931">
    <property type="entry name" value="Glutamine synthetase/guanido kinase"/>
    <property type="match status" value="1"/>
</dbReference>
<dbReference type="Pfam" id="PF02934">
    <property type="entry name" value="GatB_N"/>
    <property type="match status" value="1"/>
</dbReference>
<comment type="subcellular location">
    <subcellularLocation>
        <location evidence="8">Mitochondrion</location>
    </subcellularLocation>
</comment>
<protein>
    <recommendedName>
        <fullName evidence="8">Glutamyl-tRNA(Gln) amidotransferase subunit B, mitochondrial</fullName>
        <shortName evidence="8">Glu-AdT subunit B</shortName>
        <ecNumber evidence="8">6.3.5.-</ecNumber>
    </recommendedName>
</protein>
<evidence type="ECO:0000256" key="7">
    <source>
        <dbReference type="ARBA" id="ARBA00047913"/>
    </source>
</evidence>
<evidence type="ECO:0000256" key="3">
    <source>
        <dbReference type="ARBA" id="ARBA00022741"/>
    </source>
</evidence>
<dbReference type="InterPro" id="IPR006075">
    <property type="entry name" value="Asn/Gln-tRNA_Trfase_suB/E_cat"/>
</dbReference>
<keyword evidence="5 8" id="KW-0648">Protein biosynthesis</keyword>
<dbReference type="GO" id="GO:0070681">
    <property type="term" value="P:glutaminyl-tRNAGln biosynthesis via transamidation"/>
    <property type="evidence" value="ECO:0007669"/>
    <property type="project" value="UniProtKB-UniRule"/>
</dbReference>
<evidence type="ECO:0000259" key="9">
    <source>
        <dbReference type="SMART" id="SM00845"/>
    </source>
</evidence>
<gene>
    <name evidence="10" type="ORF">GWI33_013765</name>
</gene>
<dbReference type="GO" id="GO:0005524">
    <property type="term" value="F:ATP binding"/>
    <property type="evidence" value="ECO:0007669"/>
    <property type="project" value="UniProtKB-KW"/>
</dbReference>
<dbReference type="InterPro" id="IPR003789">
    <property type="entry name" value="Asn/Gln_tRNA_amidoTrase-B-like"/>
</dbReference>
<comment type="catalytic activity">
    <reaction evidence="7 8">
        <text>L-glutamyl-tRNA(Gln) + L-glutamine + ATP + H2O = L-glutaminyl-tRNA(Gln) + L-glutamate + ADP + phosphate + H(+)</text>
        <dbReference type="Rhea" id="RHEA:17521"/>
        <dbReference type="Rhea" id="RHEA-COMP:9681"/>
        <dbReference type="Rhea" id="RHEA-COMP:9684"/>
        <dbReference type="ChEBI" id="CHEBI:15377"/>
        <dbReference type="ChEBI" id="CHEBI:15378"/>
        <dbReference type="ChEBI" id="CHEBI:29985"/>
        <dbReference type="ChEBI" id="CHEBI:30616"/>
        <dbReference type="ChEBI" id="CHEBI:43474"/>
        <dbReference type="ChEBI" id="CHEBI:58359"/>
        <dbReference type="ChEBI" id="CHEBI:78520"/>
        <dbReference type="ChEBI" id="CHEBI:78521"/>
        <dbReference type="ChEBI" id="CHEBI:456216"/>
    </reaction>
</comment>
<name>A0A834IGE4_RHYFE</name>
<feature type="domain" description="Asn/Gln amidotransferase" evidence="9">
    <location>
        <begin position="338"/>
        <end position="487"/>
    </location>
</feature>
<evidence type="ECO:0000256" key="4">
    <source>
        <dbReference type="ARBA" id="ARBA00022840"/>
    </source>
</evidence>
<proteinExistence type="inferred from homology"/>
<comment type="similarity">
    <text evidence="1 8">Belongs to the GatB/GatE family. GatB subfamily.</text>
</comment>
<dbReference type="GO" id="GO:0032543">
    <property type="term" value="P:mitochondrial translation"/>
    <property type="evidence" value="ECO:0007669"/>
    <property type="project" value="UniProtKB-UniRule"/>
</dbReference>
<dbReference type="PANTHER" id="PTHR11659">
    <property type="entry name" value="GLUTAMYL-TRNA GLN AMIDOTRANSFERASE SUBUNIT B MITOCHONDRIAL AND PROKARYOTIC PET112-RELATED"/>
    <property type="match status" value="1"/>
</dbReference>
<dbReference type="SMART" id="SM00845">
    <property type="entry name" value="GatB_Yqey"/>
    <property type="match status" value="1"/>
</dbReference>
<dbReference type="EC" id="6.3.5.-" evidence="8"/>
<evidence type="ECO:0000313" key="11">
    <source>
        <dbReference type="Proteomes" id="UP000625711"/>
    </source>
</evidence>
<keyword evidence="11" id="KW-1185">Reference proteome</keyword>
<sequence length="492" mass="54966">MLPSGYRVSKRVCSNIANKRSKWKSVVGLEVHAQIQSKSKLFSGAPTKFSAPINSNVCLFDMAIPGTLPVLNKYCVEAGVLTALALNCQINPVSYFDRKHYFYADMPAGYQITQQRAPLAQNGSLEFNVFTPAVHKSSYKTKVGIKQLQLEQDSGKSLHDFDRSLIDLNRAGIPLMEVVFEPDLTDGEEAAALIKELIGILQRLQTCSCKMEEGALRVDANVSVNKEGEPLGTRTEIKNIASVKGIILNETRAWNAEKKVTVPMRDKEVQQDYRYMPEPNLPPLHIAMGPVSFGSINADKIKETLPELPEQARRRLRDELGLTLEQSIILVNDNDLLNIFEVALSSGPMNTILFANFLINDLYTALNKLDLEVKDLGFKPTFLGDIVKLVEKGEISRNTAKLVLDELLKGGTNSPIEIIEKNNWKQISDEAELIKICESIINDEEKIVKDYLSGKQKAFKALLGVVSRKTQNRANMTKCNEIFKKLLSKRIK</sequence>
<comment type="subunit">
    <text evidence="8">Subunit of the heterotrimeric GatCAB amidotransferase (AdT) complex, composed of A, B and C subunits.</text>
</comment>
<dbReference type="InterPro" id="IPR017959">
    <property type="entry name" value="Asn/Gln-tRNA_amidoTrfase_suB/E"/>
</dbReference>
<dbReference type="InterPro" id="IPR014746">
    <property type="entry name" value="Gln_synth/guanido_kin_cat_dom"/>
</dbReference>
<evidence type="ECO:0000256" key="1">
    <source>
        <dbReference type="ARBA" id="ARBA00005306"/>
    </source>
</evidence>
<dbReference type="PANTHER" id="PTHR11659:SF0">
    <property type="entry name" value="GLUTAMYL-TRNA(GLN) AMIDOTRANSFERASE SUBUNIT B, MITOCHONDRIAL"/>
    <property type="match status" value="1"/>
</dbReference>
<dbReference type="EMBL" id="JAACXV010013378">
    <property type="protein sequence ID" value="KAF7273522.1"/>
    <property type="molecule type" value="Genomic_DNA"/>
</dbReference>
<dbReference type="OrthoDB" id="1722066at2759"/>
<keyword evidence="3 8" id="KW-0547">Nucleotide-binding</keyword>
<dbReference type="FunFam" id="1.10.10.410:FF:000001">
    <property type="entry name" value="Aspartyl/glutamyl-tRNA(Asn/Gln) amidotransferase subunit B"/>
    <property type="match status" value="1"/>
</dbReference>
<dbReference type="AlphaFoldDB" id="A0A834IGE4"/>
<dbReference type="InterPro" id="IPR023168">
    <property type="entry name" value="GatB_Yqey_C_2"/>
</dbReference>
<dbReference type="GO" id="GO:0030956">
    <property type="term" value="C:glutamyl-tRNA(Gln) amidotransferase complex"/>
    <property type="evidence" value="ECO:0007669"/>
    <property type="project" value="UniProtKB-UniRule"/>
</dbReference>
<dbReference type="HAMAP" id="MF_00121">
    <property type="entry name" value="GatB"/>
    <property type="match status" value="1"/>
</dbReference>
<comment type="function">
    <text evidence="8">Allows the formation of correctly charged Gln-tRNA(Gln) through the transamidation of misacylated Glu-tRNA(Gln) in the mitochondria. The reaction takes place in the presence of glutamine and ATP through an activated gamma-phospho-Glu-tRNA(Gln).</text>
</comment>
<dbReference type="GO" id="GO:0005739">
    <property type="term" value="C:mitochondrion"/>
    <property type="evidence" value="ECO:0007669"/>
    <property type="project" value="UniProtKB-SubCell"/>
</dbReference>
<reference evidence="10" key="1">
    <citation type="submission" date="2020-08" db="EMBL/GenBank/DDBJ databases">
        <title>Genome sequencing and assembly of the red palm weevil Rhynchophorus ferrugineus.</title>
        <authorList>
            <person name="Dias G.B."/>
            <person name="Bergman C.M."/>
            <person name="Manee M."/>
        </authorList>
    </citation>
    <scope>NUCLEOTIDE SEQUENCE</scope>
    <source>
        <strain evidence="10">AA-2017</strain>
        <tissue evidence="10">Whole larva</tissue>
    </source>
</reference>
<dbReference type="Pfam" id="PF02637">
    <property type="entry name" value="GatB_Yqey"/>
    <property type="match status" value="1"/>
</dbReference>
<evidence type="ECO:0000313" key="10">
    <source>
        <dbReference type="EMBL" id="KAF7273522.1"/>
    </source>
</evidence>
<dbReference type="Gene3D" id="1.10.10.410">
    <property type="match status" value="1"/>
</dbReference>
<dbReference type="GO" id="GO:0050567">
    <property type="term" value="F:glutaminyl-tRNA synthase (glutamine-hydrolyzing) activity"/>
    <property type="evidence" value="ECO:0007669"/>
    <property type="project" value="UniProtKB-UniRule"/>
</dbReference>
<dbReference type="SUPFAM" id="SSF89095">
    <property type="entry name" value="GatB/YqeY motif"/>
    <property type="match status" value="1"/>
</dbReference>
<organism evidence="10 11">
    <name type="scientific">Rhynchophorus ferrugineus</name>
    <name type="common">Red palm weevil</name>
    <name type="synonym">Curculio ferrugineus</name>
    <dbReference type="NCBI Taxonomy" id="354439"/>
    <lineage>
        <taxon>Eukaryota</taxon>
        <taxon>Metazoa</taxon>
        <taxon>Ecdysozoa</taxon>
        <taxon>Arthropoda</taxon>
        <taxon>Hexapoda</taxon>
        <taxon>Insecta</taxon>
        <taxon>Pterygota</taxon>
        <taxon>Neoptera</taxon>
        <taxon>Endopterygota</taxon>
        <taxon>Coleoptera</taxon>
        <taxon>Polyphaga</taxon>
        <taxon>Cucujiformia</taxon>
        <taxon>Curculionidae</taxon>
        <taxon>Dryophthorinae</taxon>
        <taxon>Rhynchophorus</taxon>
    </lineage>
</organism>
<evidence type="ECO:0000256" key="8">
    <source>
        <dbReference type="HAMAP-Rule" id="MF_03147"/>
    </source>
</evidence>
<keyword evidence="8" id="KW-0496">Mitochondrion</keyword>